<dbReference type="EMBL" id="BMZG01000002">
    <property type="protein sequence ID" value="GHA67314.1"/>
    <property type="molecule type" value="Genomic_DNA"/>
</dbReference>
<proteinExistence type="predicted"/>
<accession>A0A8J3CFX9</accession>
<comment type="caution">
    <text evidence="1">The sequence shown here is derived from an EMBL/GenBank/DDBJ whole genome shotgun (WGS) entry which is preliminary data.</text>
</comment>
<dbReference type="AlphaFoldDB" id="A0A8J3CFX9"/>
<sequence>MSMSTTVIHHATLPANTLAYALTHTSDGAPKDSLADYPALAALDEAHISRNAIMFPDNCPNHARSVFIFSELNLPIDTGASLLEAATLGIPQAKADITDKIPARWFSLNPVHWRAERDHVNLIALSPTQISEDEMRTLVESIAPWFAQWDWHIYVAKTNQWFIRTEAEFDYHAPDLVLAQSGQLESYLPHGLDLKRWQTLLTEIQMLWFNHPLNQLRHERGELPINSLWLHSTVHTRQITEKTLSLWPTILKSIIKAPDGSDIEPHNHLIWLNKTLTPLALAYHQYGHATMTFLGDTWQQNLVLTKPALSERLKRTFKRTRKKPLVWLEQPQFNLLP</sequence>
<name>A0A8J3CFX9_9BURK</name>
<reference evidence="1" key="1">
    <citation type="journal article" date="2014" name="Int. J. Syst. Evol. Microbiol.">
        <title>Complete genome sequence of Corynebacterium casei LMG S-19264T (=DSM 44701T), isolated from a smear-ripened cheese.</title>
        <authorList>
            <consortium name="US DOE Joint Genome Institute (JGI-PGF)"/>
            <person name="Walter F."/>
            <person name="Albersmeier A."/>
            <person name="Kalinowski J."/>
            <person name="Ruckert C."/>
        </authorList>
    </citation>
    <scope>NUCLEOTIDE SEQUENCE</scope>
    <source>
        <strain evidence="1">KCTC 32501</strain>
    </source>
</reference>
<evidence type="ECO:0000313" key="1">
    <source>
        <dbReference type="EMBL" id="GHA67314.1"/>
    </source>
</evidence>
<dbReference type="RefSeq" id="WP_189491041.1">
    <property type="nucleotide sequence ID" value="NZ_BMZG01000002.1"/>
</dbReference>
<gene>
    <name evidence="1" type="ORF">GCM10009007_04890</name>
</gene>
<organism evidence="1 2">
    <name type="scientific">Formosimonas limnophila</name>
    <dbReference type="NCBI Taxonomy" id="1384487"/>
    <lineage>
        <taxon>Bacteria</taxon>
        <taxon>Pseudomonadati</taxon>
        <taxon>Pseudomonadota</taxon>
        <taxon>Betaproteobacteria</taxon>
        <taxon>Burkholderiales</taxon>
        <taxon>Burkholderiaceae</taxon>
        <taxon>Formosimonas</taxon>
    </lineage>
</organism>
<protein>
    <recommendedName>
        <fullName evidence="3">Cofactor-independent phosphoglycerate mutase</fullName>
    </recommendedName>
</protein>
<reference evidence="1" key="2">
    <citation type="submission" date="2020-09" db="EMBL/GenBank/DDBJ databases">
        <authorList>
            <person name="Sun Q."/>
            <person name="Kim S."/>
        </authorList>
    </citation>
    <scope>NUCLEOTIDE SEQUENCE</scope>
    <source>
        <strain evidence="1">KCTC 32501</strain>
    </source>
</reference>
<keyword evidence="2" id="KW-1185">Reference proteome</keyword>
<dbReference type="Proteomes" id="UP000614287">
    <property type="component" value="Unassembled WGS sequence"/>
</dbReference>
<evidence type="ECO:0000313" key="2">
    <source>
        <dbReference type="Proteomes" id="UP000614287"/>
    </source>
</evidence>
<evidence type="ECO:0008006" key="3">
    <source>
        <dbReference type="Google" id="ProtNLM"/>
    </source>
</evidence>